<keyword evidence="1" id="KW-0812">Transmembrane</keyword>
<evidence type="ECO:0000313" key="2">
    <source>
        <dbReference type="EMBL" id="MEE1976367.1"/>
    </source>
</evidence>
<feature type="transmembrane region" description="Helical" evidence="1">
    <location>
        <begin position="99"/>
        <end position="122"/>
    </location>
</feature>
<dbReference type="EMBL" id="JAZDDG010000004">
    <property type="protein sequence ID" value="MEE1976367.1"/>
    <property type="molecule type" value="Genomic_DNA"/>
</dbReference>
<accession>A0ABU7ITS9</accession>
<keyword evidence="3" id="KW-1185">Reference proteome</keyword>
<reference evidence="2 3" key="1">
    <citation type="submission" date="2024-01" db="EMBL/GenBank/DDBJ databases">
        <title>Maribacter spp. originated from different algae showed divergent polysaccharides utilization ability.</title>
        <authorList>
            <person name="Wang H."/>
            <person name="Wu Y."/>
        </authorList>
    </citation>
    <scope>NUCLEOTIDE SEQUENCE [LARGE SCALE GENOMIC DNA]</scope>
    <source>
        <strain evidence="2 3">PR1</strain>
    </source>
</reference>
<organism evidence="2 3">
    <name type="scientific">Maribacter cobaltidurans</name>
    <dbReference type="NCBI Taxonomy" id="1178778"/>
    <lineage>
        <taxon>Bacteria</taxon>
        <taxon>Pseudomonadati</taxon>
        <taxon>Bacteroidota</taxon>
        <taxon>Flavobacteriia</taxon>
        <taxon>Flavobacteriales</taxon>
        <taxon>Flavobacteriaceae</taxon>
        <taxon>Maribacter</taxon>
    </lineage>
</organism>
<sequence>MKLTRTIGFGLLIWIIGVNLYALSFYLPILEDSEKQANIWLSIIIIPVVWFCSKLYFKKDITTHGLWIGLIFFGISAILDALITVPFTILPYGGTYYDFFVNFGFWFIGLEFIVTTYLCWYINVRSKRTISKVSHN</sequence>
<name>A0ABU7ITS9_9FLAO</name>
<keyword evidence="1" id="KW-0472">Membrane</keyword>
<proteinExistence type="predicted"/>
<protein>
    <submittedName>
        <fullName evidence="2">DUF5367 family protein</fullName>
    </submittedName>
</protein>
<feature type="transmembrane region" description="Helical" evidence="1">
    <location>
        <begin position="39"/>
        <end position="57"/>
    </location>
</feature>
<feature type="transmembrane region" description="Helical" evidence="1">
    <location>
        <begin position="66"/>
        <end position="87"/>
    </location>
</feature>
<evidence type="ECO:0000313" key="3">
    <source>
        <dbReference type="Proteomes" id="UP001356308"/>
    </source>
</evidence>
<keyword evidence="1" id="KW-1133">Transmembrane helix</keyword>
<evidence type="ECO:0000256" key="1">
    <source>
        <dbReference type="SAM" id="Phobius"/>
    </source>
</evidence>
<dbReference type="Proteomes" id="UP001356308">
    <property type="component" value="Unassembled WGS sequence"/>
</dbReference>
<comment type="caution">
    <text evidence="2">The sequence shown here is derived from an EMBL/GenBank/DDBJ whole genome shotgun (WGS) entry which is preliminary data.</text>
</comment>
<feature type="transmembrane region" description="Helical" evidence="1">
    <location>
        <begin position="7"/>
        <end position="27"/>
    </location>
</feature>
<dbReference type="RefSeq" id="WP_272651067.1">
    <property type="nucleotide sequence ID" value="NZ_JAZDDG010000004.1"/>
</dbReference>
<gene>
    <name evidence="2" type="ORF">V1I91_09830</name>
</gene>